<dbReference type="SUPFAM" id="SSF46894">
    <property type="entry name" value="C-terminal effector domain of the bipartite response regulators"/>
    <property type="match status" value="1"/>
</dbReference>
<evidence type="ECO:0000256" key="1">
    <source>
        <dbReference type="ARBA" id="ARBA00023125"/>
    </source>
</evidence>
<dbReference type="GO" id="GO:0000160">
    <property type="term" value="P:phosphorelay signal transduction system"/>
    <property type="evidence" value="ECO:0007669"/>
    <property type="project" value="InterPro"/>
</dbReference>
<reference evidence="3" key="1">
    <citation type="submission" date="2018-05" db="EMBL/GenBank/DDBJ databases">
        <authorList>
            <person name="Lanie J.A."/>
            <person name="Ng W.-L."/>
            <person name="Kazmierczak K.M."/>
            <person name="Andrzejewski T.M."/>
            <person name="Davidsen T.M."/>
            <person name="Wayne K.J."/>
            <person name="Tettelin H."/>
            <person name="Glass J.I."/>
            <person name="Rusch D."/>
            <person name="Podicherti R."/>
            <person name="Tsui H.-C.T."/>
            <person name="Winkler M.E."/>
        </authorList>
    </citation>
    <scope>NUCLEOTIDE SEQUENCE</scope>
</reference>
<dbReference type="AlphaFoldDB" id="A0A381ZY68"/>
<sequence length="174" mass="20268">MDKIKKLESNKIICIKHNTNKTDCLNAINTIDFSEFYTNILLVPKKIELSNLPPQSRLVFYPIKYLDFYKIIQSIQRQTSTMYRNLYLSSGSILVNKDNNKKIFMTETEMKILTKLFDKIIVKKDLLKQSVLNFHPGVETKSLESHLSRIRKKIHEIGGETDIASKNSKFIKIL</sequence>
<feature type="domain" description="OmpR/PhoB-type" evidence="2">
    <location>
        <begin position="101"/>
        <end position="160"/>
    </location>
</feature>
<dbReference type="GO" id="GO:0003677">
    <property type="term" value="F:DNA binding"/>
    <property type="evidence" value="ECO:0007669"/>
    <property type="project" value="UniProtKB-KW"/>
</dbReference>
<dbReference type="GO" id="GO:0006355">
    <property type="term" value="P:regulation of DNA-templated transcription"/>
    <property type="evidence" value="ECO:0007669"/>
    <property type="project" value="InterPro"/>
</dbReference>
<dbReference type="InterPro" id="IPR016032">
    <property type="entry name" value="Sig_transdc_resp-reg_C-effctor"/>
</dbReference>
<evidence type="ECO:0000259" key="2">
    <source>
        <dbReference type="Pfam" id="PF00486"/>
    </source>
</evidence>
<organism evidence="3">
    <name type="scientific">marine metagenome</name>
    <dbReference type="NCBI Taxonomy" id="408172"/>
    <lineage>
        <taxon>unclassified sequences</taxon>
        <taxon>metagenomes</taxon>
        <taxon>ecological metagenomes</taxon>
    </lineage>
</organism>
<dbReference type="EMBL" id="UINC01023045">
    <property type="protein sequence ID" value="SVA93921.1"/>
    <property type="molecule type" value="Genomic_DNA"/>
</dbReference>
<dbReference type="Pfam" id="PF00486">
    <property type="entry name" value="Trans_reg_C"/>
    <property type="match status" value="1"/>
</dbReference>
<gene>
    <name evidence="3" type="ORF">METZ01_LOCUS146775</name>
</gene>
<proteinExistence type="predicted"/>
<dbReference type="Gene3D" id="1.10.10.10">
    <property type="entry name" value="Winged helix-like DNA-binding domain superfamily/Winged helix DNA-binding domain"/>
    <property type="match status" value="1"/>
</dbReference>
<protein>
    <recommendedName>
        <fullName evidence="2">OmpR/PhoB-type domain-containing protein</fullName>
    </recommendedName>
</protein>
<dbReference type="InterPro" id="IPR036388">
    <property type="entry name" value="WH-like_DNA-bd_sf"/>
</dbReference>
<evidence type="ECO:0000313" key="3">
    <source>
        <dbReference type="EMBL" id="SVA93921.1"/>
    </source>
</evidence>
<name>A0A381ZY68_9ZZZZ</name>
<keyword evidence="1" id="KW-0238">DNA-binding</keyword>
<dbReference type="InterPro" id="IPR001867">
    <property type="entry name" value="OmpR/PhoB-type_DNA-bd"/>
</dbReference>
<accession>A0A381ZY68</accession>